<organism evidence="1 2">
    <name type="scientific">Aspergillus viridinutans</name>
    <dbReference type="NCBI Taxonomy" id="75553"/>
    <lineage>
        <taxon>Eukaryota</taxon>
        <taxon>Fungi</taxon>
        <taxon>Dikarya</taxon>
        <taxon>Ascomycota</taxon>
        <taxon>Pezizomycotina</taxon>
        <taxon>Eurotiomycetes</taxon>
        <taxon>Eurotiomycetidae</taxon>
        <taxon>Eurotiales</taxon>
        <taxon>Aspergillaceae</taxon>
        <taxon>Aspergillus</taxon>
        <taxon>Aspergillus subgen. Fumigati</taxon>
    </lineage>
</organism>
<evidence type="ECO:0000313" key="2">
    <source>
        <dbReference type="Proteomes" id="UP000710440"/>
    </source>
</evidence>
<reference evidence="1 2" key="1">
    <citation type="submission" date="2021-02" db="EMBL/GenBank/DDBJ databases">
        <title>Pan-genome distribution and transcriptional activeness of fungal secondary metabolism genes in Aspergillus section Fumigati.</title>
        <authorList>
            <person name="Takahashi H."/>
            <person name="Umemura M."/>
            <person name="Ninomiya A."/>
            <person name="Kusuya Y."/>
            <person name="Urayama S."/>
            <person name="Shimizu M."/>
            <person name="Watanabe A."/>
            <person name="Kamei K."/>
            <person name="Yaguchi T."/>
            <person name="Hagiwara D."/>
        </authorList>
    </citation>
    <scope>NUCLEOTIDE SEQUENCE [LARGE SCALE GENOMIC DNA]</scope>
    <source>
        <strain evidence="1 2">IFM 47045</strain>
    </source>
</reference>
<protein>
    <submittedName>
        <fullName evidence="1">Uncharacterized protein</fullName>
    </submittedName>
</protein>
<dbReference type="EMBL" id="BOPL01000003">
    <property type="protein sequence ID" value="GIK01642.1"/>
    <property type="molecule type" value="Genomic_DNA"/>
</dbReference>
<accession>A0A9P3BTE0</accession>
<gene>
    <name evidence="1" type="ORF">Aspvir_005680</name>
</gene>
<dbReference type="Proteomes" id="UP000710440">
    <property type="component" value="Unassembled WGS sequence"/>
</dbReference>
<keyword evidence="2" id="KW-1185">Reference proteome</keyword>
<evidence type="ECO:0000313" key="1">
    <source>
        <dbReference type="EMBL" id="GIK01642.1"/>
    </source>
</evidence>
<comment type="caution">
    <text evidence="1">The sequence shown here is derived from an EMBL/GenBank/DDBJ whole genome shotgun (WGS) entry which is preliminary data.</text>
</comment>
<dbReference type="GeneID" id="66933662"/>
<name>A0A9P3BTE0_ASPVI</name>
<dbReference type="AlphaFoldDB" id="A0A9P3BTE0"/>
<proteinExistence type="predicted"/>
<sequence length="242" mass="26400">MFGVPPKDDEETLFDLVFNQDIDRPSTLEGVLAPNFIHITPSLSSLDLKSASSHALVSTHFLQLTQRATNTADASLLQNYDRVLAMIRRIRATVDSNVDVHVSRSGGDGVSASSNGASIRGLGPHLFRLRSDVRLPKGEESPNPQCTVKICGGSELELTATGTVTSEVDARWPVYLCQLQGTDKDTLLEMGFWHVAWLIISSGTITEEQLQRSQHWDVIGGKVESPASLVPGEKYAGCWAKR</sequence>
<dbReference type="RefSeq" id="XP_043124828.1">
    <property type="nucleotide sequence ID" value="XM_043268893.1"/>
</dbReference>